<feature type="region of interest" description="Disordered" evidence="1">
    <location>
        <begin position="198"/>
        <end position="219"/>
    </location>
</feature>
<feature type="compositionally biased region" description="Basic and acidic residues" evidence="1">
    <location>
        <begin position="16"/>
        <end position="25"/>
    </location>
</feature>
<feature type="region of interest" description="Disordered" evidence="1">
    <location>
        <begin position="157"/>
        <end position="176"/>
    </location>
</feature>
<accession>A0A543NL22</accession>
<feature type="compositionally biased region" description="Polar residues" evidence="1">
    <location>
        <begin position="30"/>
        <end position="39"/>
    </location>
</feature>
<dbReference type="InterPro" id="IPR049762">
    <property type="entry name" value="PoNe_dom"/>
</dbReference>
<evidence type="ECO:0000313" key="3">
    <source>
        <dbReference type="Proteomes" id="UP000317422"/>
    </source>
</evidence>
<dbReference type="EMBL" id="VFQC01000001">
    <property type="protein sequence ID" value="TQN32521.1"/>
    <property type="molecule type" value="Genomic_DNA"/>
</dbReference>
<name>A0A543NL22_9ACTN</name>
<keyword evidence="3" id="KW-1185">Reference proteome</keyword>
<dbReference type="Proteomes" id="UP000317422">
    <property type="component" value="Unassembled WGS sequence"/>
</dbReference>
<sequence length="283" mass="32721">MEKANTDPEWFEKYYKSNGHRRDTAFLDENGNTLPQLTRASEGDPWISKDTLPPPEKPDYLGETEYGDRDHASPGQREELDRFAQERREAIDRANETKSDLRESENNHPEGLKTKDEHPTVTEKRQEYASAQHDATKKSEAFGEKVAEQAVLERYPDAEKVEIPDTAPKNGNDQFDQIWKTKDGKYIVVEAKSDASTPLGERTIKNENGEPKRTSQGTREYFDDTLEKMRNRGARDTNNKTEQDIAKEIERARKKGKIEYVEIKGNPKNEKYNGYKYKKFNIN</sequence>
<dbReference type="CDD" id="cd20739">
    <property type="entry name" value="PoNe_DUF637"/>
    <property type="match status" value="1"/>
</dbReference>
<evidence type="ECO:0000313" key="2">
    <source>
        <dbReference type="EMBL" id="TQN32521.1"/>
    </source>
</evidence>
<feature type="compositionally biased region" description="Basic and acidic residues" evidence="1">
    <location>
        <begin position="202"/>
        <end position="213"/>
    </location>
</feature>
<reference evidence="2 3" key="1">
    <citation type="submission" date="2019-06" db="EMBL/GenBank/DDBJ databases">
        <title>Sequencing the genomes of 1000 actinobacteria strains.</title>
        <authorList>
            <person name="Klenk H.-P."/>
        </authorList>
    </citation>
    <scope>NUCLEOTIDE SEQUENCE [LARGE SCALE GENOMIC DNA]</scope>
    <source>
        <strain evidence="2 3">DSM 45015</strain>
    </source>
</reference>
<proteinExistence type="predicted"/>
<feature type="compositionally biased region" description="Basic and acidic residues" evidence="1">
    <location>
        <begin position="56"/>
        <end position="127"/>
    </location>
</feature>
<organism evidence="2 3">
    <name type="scientific">Haloactinospora alba</name>
    <dbReference type="NCBI Taxonomy" id="405555"/>
    <lineage>
        <taxon>Bacteria</taxon>
        <taxon>Bacillati</taxon>
        <taxon>Actinomycetota</taxon>
        <taxon>Actinomycetes</taxon>
        <taxon>Streptosporangiales</taxon>
        <taxon>Nocardiopsidaceae</taxon>
        <taxon>Haloactinospora</taxon>
    </lineage>
</organism>
<gene>
    <name evidence="2" type="ORF">FHX37_2484</name>
</gene>
<comment type="caution">
    <text evidence="2">The sequence shown here is derived from an EMBL/GenBank/DDBJ whole genome shotgun (WGS) entry which is preliminary data.</text>
</comment>
<dbReference type="AlphaFoldDB" id="A0A543NL22"/>
<protein>
    <submittedName>
        <fullName evidence="2">Uncharacterized protein</fullName>
    </submittedName>
</protein>
<evidence type="ECO:0000256" key="1">
    <source>
        <dbReference type="SAM" id="MobiDB-lite"/>
    </source>
</evidence>
<feature type="region of interest" description="Disordered" evidence="1">
    <location>
        <begin position="16"/>
        <end position="142"/>
    </location>
</feature>